<proteinExistence type="predicted"/>
<evidence type="ECO:0000256" key="7">
    <source>
        <dbReference type="ARBA" id="ARBA00022723"/>
    </source>
</evidence>
<evidence type="ECO:0000256" key="1">
    <source>
        <dbReference type="ARBA" id="ARBA00001946"/>
    </source>
</evidence>
<keyword evidence="7" id="KW-0479">Metal-binding</keyword>
<evidence type="ECO:0000259" key="14">
    <source>
        <dbReference type="Pfam" id="PF00365"/>
    </source>
</evidence>
<evidence type="ECO:0000256" key="9">
    <source>
        <dbReference type="ARBA" id="ARBA00022777"/>
    </source>
</evidence>
<dbReference type="InterPro" id="IPR035966">
    <property type="entry name" value="PKF_sf"/>
</dbReference>
<dbReference type="Pfam" id="PF00365">
    <property type="entry name" value="PFK"/>
    <property type="match status" value="1"/>
</dbReference>
<keyword evidence="6" id="KW-0808">Transferase</keyword>
<dbReference type="InterPro" id="IPR000023">
    <property type="entry name" value="Phosphofructokinase_dom"/>
</dbReference>
<gene>
    <name evidence="15" type="ORF">CSSPJE1EN1_LOCUS26598</name>
</gene>
<keyword evidence="5" id="KW-0963">Cytoplasm</keyword>
<comment type="catalytic activity">
    <reaction evidence="13">
        <text>beta-D-fructose 6-phosphate + ATP = beta-D-fructose 1,6-bisphosphate + ADP + H(+)</text>
        <dbReference type="Rhea" id="RHEA:16109"/>
        <dbReference type="ChEBI" id="CHEBI:15378"/>
        <dbReference type="ChEBI" id="CHEBI:30616"/>
        <dbReference type="ChEBI" id="CHEBI:32966"/>
        <dbReference type="ChEBI" id="CHEBI:57634"/>
        <dbReference type="ChEBI" id="CHEBI:456216"/>
        <dbReference type="EC" id="2.7.1.11"/>
    </reaction>
</comment>
<sequence>MGEKANKVIAVLTSGGDSQGMNAVIRAVVRMGLRKGFRVFMVYEGYNGLVEGQQFIKEANWLSVEHIIQKGGTMIGSSRCAEFREPEGRIKVALNLIQKDITNLVIIGGDGSLIGANILRQDYINIVGIVGSIDNDFCKTEITIGTDTALHRIIEAVDAIATTATSHQRVMIIEVMGRNCGYLALVSALATEATFTLIPESPPEEDWPQRLCSQLERERENGRRLNIIIVSEGAEDLDGKPITGNQIKDLIVDKTKRDTRVTILGHIQRGGKASAFDSILGSRMGAEAVDVLLESTPESESCVLAFSGNQVVRRSLTECVKQ</sequence>
<feature type="non-terminal residue" evidence="15">
    <location>
        <position position="322"/>
    </location>
</feature>
<comment type="pathway">
    <text evidence="3">Carbohydrate degradation; glycolysis; D-glyceraldehyde 3-phosphate and glycerone phosphate from D-glucose: step 3/4.</text>
</comment>
<dbReference type="PRINTS" id="PR00476">
    <property type="entry name" value="PHFRCTKINASE"/>
</dbReference>
<evidence type="ECO:0000256" key="10">
    <source>
        <dbReference type="ARBA" id="ARBA00022840"/>
    </source>
</evidence>
<feature type="domain" description="Phosphofructokinase" evidence="14">
    <location>
        <begin position="9"/>
        <end position="292"/>
    </location>
</feature>
<comment type="subcellular location">
    <subcellularLocation>
        <location evidence="2">Cytoplasm</location>
    </subcellularLocation>
</comment>
<dbReference type="PIRSF" id="PIRSF000532">
    <property type="entry name" value="ATP_PFK_prok"/>
    <property type="match status" value="1"/>
</dbReference>
<keyword evidence="10" id="KW-0067">ATP-binding</keyword>
<keyword evidence="9" id="KW-0418">Kinase</keyword>
<keyword evidence="8" id="KW-0547">Nucleotide-binding</keyword>
<evidence type="ECO:0000256" key="6">
    <source>
        <dbReference type="ARBA" id="ARBA00022679"/>
    </source>
</evidence>
<accession>A0ABP0VE31</accession>
<evidence type="ECO:0000256" key="3">
    <source>
        <dbReference type="ARBA" id="ARBA00004679"/>
    </source>
</evidence>
<keyword evidence="11" id="KW-0460">Magnesium</keyword>
<evidence type="ECO:0000256" key="4">
    <source>
        <dbReference type="ARBA" id="ARBA00012055"/>
    </source>
</evidence>
<protein>
    <recommendedName>
        <fullName evidence="4">6-phosphofructokinase</fullName>
        <ecNumber evidence="4">2.7.1.11</ecNumber>
    </recommendedName>
</protein>
<dbReference type="InterPro" id="IPR022953">
    <property type="entry name" value="ATP_PFK"/>
</dbReference>
<comment type="caution">
    <text evidence="15">The sequence shown here is derived from an EMBL/GenBank/DDBJ whole genome shotgun (WGS) entry which is preliminary data.</text>
</comment>
<dbReference type="PANTHER" id="PTHR13697">
    <property type="entry name" value="PHOSPHOFRUCTOKINASE"/>
    <property type="match status" value="1"/>
</dbReference>
<dbReference type="Gene3D" id="3.40.50.460">
    <property type="entry name" value="Phosphofructokinase domain"/>
    <property type="match status" value="1"/>
</dbReference>
<dbReference type="EMBL" id="CAXAQS010000346">
    <property type="protein sequence ID" value="CAK9251220.1"/>
    <property type="molecule type" value="Genomic_DNA"/>
</dbReference>
<reference evidence="15" key="1">
    <citation type="submission" date="2024-02" db="EMBL/GenBank/DDBJ databases">
        <authorList>
            <consortium name="ELIXIR-Norway"/>
            <consortium name="Elixir Norway"/>
        </authorList>
    </citation>
    <scope>NUCLEOTIDE SEQUENCE</scope>
</reference>
<dbReference type="PANTHER" id="PTHR13697:SF4">
    <property type="entry name" value="ATP-DEPENDENT 6-PHOSPHOFRUCTOKINASE"/>
    <property type="match status" value="1"/>
</dbReference>
<dbReference type="InterPro" id="IPR012003">
    <property type="entry name" value="ATP_PFK_prok-type"/>
</dbReference>
<evidence type="ECO:0000256" key="12">
    <source>
        <dbReference type="ARBA" id="ARBA00023152"/>
    </source>
</evidence>
<dbReference type="NCBIfam" id="NF002872">
    <property type="entry name" value="PRK03202.1"/>
    <property type="match status" value="1"/>
</dbReference>
<evidence type="ECO:0000256" key="11">
    <source>
        <dbReference type="ARBA" id="ARBA00022842"/>
    </source>
</evidence>
<evidence type="ECO:0000256" key="13">
    <source>
        <dbReference type="ARBA" id="ARBA00048070"/>
    </source>
</evidence>
<evidence type="ECO:0000256" key="8">
    <source>
        <dbReference type="ARBA" id="ARBA00022741"/>
    </source>
</evidence>
<evidence type="ECO:0000313" key="15">
    <source>
        <dbReference type="EMBL" id="CAK9251220.1"/>
    </source>
</evidence>
<dbReference type="Gene3D" id="3.40.50.450">
    <property type="match status" value="2"/>
</dbReference>
<dbReference type="Proteomes" id="UP001497444">
    <property type="component" value="Unassembled WGS sequence"/>
</dbReference>
<keyword evidence="16" id="KW-1185">Reference proteome</keyword>
<evidence type="ECO:0000256" key="5">
    <source>
        <dbReference type="ARBA" id="ARBA00022490"/>
    </source>
</evidence>
<dbReference type="SUPFAM" id="SSF53784">
    <property type="entry name" value="Phosphofructokinase"/>
    <property type="match status" value="1"/>
</dbReference>
<name>A0ABP0VE31_9BRYO</name>
<dbReference type="EC" id="2.7.1.11" evidence="4"/>
<organism evidence="15 16">
    <name type="scientific">Sphagnum jensenii</name>
    <dbReference type="NCBI Taxonomy" id="128206"/>
    <lineage>
        <taxon>Eukaryota</taxon>
        <taxon>Viridiplantae</taxon>
        <taxon>Streptophyta</taxon>
        <taxon>Embryophyta</taxon>
        <taxon>Bryophyta</taxon>
        <taxon>Sphagnophytina</taxon>
        <taxon>Sphagnopsida</taxon>
        <taxon>Sphagnales</taxon>
        <taxon>Sphagnaceae</taxon>
        <taxon>Sphagnum</taxon>
    </lineage>
</organism>
<evidence type="ECO:0000256" key="2">
    <source>
        <dbReference type="ARBA" id="ARBA00004496"/>
    </source>
</evidence>
<keyword evidence="12" id="KW-0324">Glycolysis</keyword>
<comment type="cofactor">
    <cofactor evidence="1">
        <name>Mg(2+)</name>
        <dbReference type="ChEBI" id="CHEBI:18420"/>
    </cofactor>
</comment>
<evidence type="ECO:0000313" key="16">
    <source>
        <dbReference type="Proteomes" id="UP001497444"/>
    </source>
</evidence>